<dbReference type="EMBL" id="JANRMS010000823">
    <property type="protein sequence ID" value="KAJ3533962.1"/>
    <property type="molecule type" value="Genomic_DNA"/>
</dbReference>
<comment type="caution">
    <text evidence="1">The sequence shown here is derived from an EMBL/GenBank/DDBJ whole genome shotgun (WGS) entry which is preliminary data.</text>
</comment>
<gene>
    <name evidence="1" type="ORF">NM208_g7753</name>
</gene>
<keyword evidence="2" id="KW-1185">Reference proteome</keyword>
<dbReference type="Proteomes" id="UP001148629">
    <property type="component" value="Unassembled WGS sequence"/>
</dbReference>
<evidence type="ECO:0000313" key="1">
    <source>
        <dbReference type="EMBL" id="KAJ3533962.1"/>
    </source>
</evidence>
<accession>A0ACC1S813</accession>
<organism evidence="1 2">
    <name type="scientific">Fusarium decemcellulare</name>
    <dbReference type="NCBI Taxonomy" id="57161"/>
    <lineage>
        <taxon>Eukaryota</taxon>
        <taxon>Fungi</taxon>
        <taxon>Dikarya</taxon>
        <taxon>Ascomycota</taxon>
        <taxon>Pezizomycotina</taxon>
        <taxon>Sordariomycetes</taxon>
        <taxon>Hypocreomycetidae</taxon>
        <taxon>Hypocreales</taxon>
        <taxon>Nectriaceae</taxon>
        <taxon>Fusarium</taxon>
        <taxon>Fusarium decemcellulare species complex</taxon>
    </lineage>
</organism>
<proteinExistence type="predicted"/>
<reference evidence="1" key="1">
    <citation type="submission" date="2022-08" db="EMBL/GenBank/DDBJ databases">
        <title>Genome Sequence of Fusarium decemcellulare.</title>
        <authorList>
            <person name="Buettner E."/>
        </authorList>
    </citation>
    <scope>NUCLEOTIDE SEQUENCE</scope>
    <source>
        <strain evidence="1">Babe19</strain>
    </source>
</reference>
<evidence type="ECO:0000313" key="2">
    <source>
        <dbReference type="Proteomes" id="UP001148629"/>
    </source>
</evidence>
<protein>
    <submittedName>
        <fullName evidence="1">Uncharacterized protein</fullName>
    </submittedName>
</protein>
<name>A0ACC1S813_9HYPO</name>
<sequence length="535" mass="58328">MASSTTDMHSNPILVRSVLPALASPLMNAAEESGVIGDDKEAEPALPNDGAAGMISNVESARGLRVDSKNAKAMTGRSRVHEGSEKEYTENLEPAVRPGPVTLANRDTLDATRLFRNGLRPPSPLPPSAALLANQAALRCCSCSQNCTKHNFRCPYNDLQIPQMTALLGPGQPNLMWTPEISRTIAEWRQTGVFPFPAMGTDLVPKAKKCPFEDLRLIFHLASLHTQLASINANDSTLWTRYIPMLASTVPYAMSALLAFSAMHIAFLTKCPLVEEMAEEHRTTAVTGLRNAIESFSQATSDGILAASLLLSWQATDWSSWMQLMQGTCSVIRAMESWKAESELEEFIDASGILSTAPTTPTNQLQYRSQDKAPITLAHLVQHIQHVLSYPLLEPKCTTQLENLTGVLHGFGAANSPIEGDQLQGVHALRAWLFWMPVSHLQECRGSPASLLVTAYFYAAAVLTERLAVDDSNNYLGGLLVRTVGEIDRRVRSTKGETNNVITAMKFPVDIVSDYLSARQDQGSTYLMEGGFNSG</sequence>